<dbReference type="InterPro" id="IPR014710">
    <property type="entry name" value="RmlC-like_jellyroll"/>
</dbReference>
<evidence type="ECO:0000256" key="2">
    <source>
        <dbReference type="ARBA" id="ARBA00023125"/>
    </source>
</evidence>
<reference evidence="5" key="2">
    <citation type="submission" date="2020-09" db="EMBL/GenBank/DDBJ databases">
        <authorList>
            <person name="Sun Q."/>
            <person name="Kim S."/>
        </authorList>
    </citation>
    <scope>NUCLEOTIDE SEQUENCE</scope>
    <source>
        <strain evidence="5">KCTC 22169</strain>
    </source>
</reference>
<sequence>MTALDDYLRLIQLHCEVYHNQQVCGNWVIEEHEEGQTCFHLVSHGRCRLEVGQASTILETGDVVLFPREVPHRLVPLAGRGPARRLPMTQDWQEDATGLLCAAIQFEHRASEPLLNAWPTYLIVRRDAETARWLMPLLEQLVAVSREAGPGSRAIVDRLAEVVFMQVLRHRLSDPEQTVGFVAAYAHPRLGPAMSAFHATADQAWTLAEAAARAHQSRAQFARTFKTVTGWTWLRYQNWWRMQLAWSKLERGESVIETALSVGYRSEAAFSRAFSRHFGCHAGAVRRAYRNGNRRPDQDSSDNHR</sequence>
<dbReference type="InterPro" id="IPR032783">
    <property type="entry name" value="AraC_lig"/>
</dbReference>
<proteinExistence type="predicted"/>
<evidence type="ECO:0000259" key="4">
    <source>
        <dbReference type="PROSITE" id="PS01124"/>
    </source>
</evidence>
<dbReference type="GO" id="GO:0043565">
    <property type="term" value="F:sequence-specific DNA binding"/>
    <property type="evidence" value="ECO:0007669"/>
    <property type="project" value="InterPro"/>
</dbReference>
<dbReference type="InterPro" id="IPR018060">
    <property type="entry name" value="HTH_AraC"/>
</dbReference>
<dbReference type="SUPFAM" id="SSF51182">
    <property type="entry name" value="RmlC-like cupins"/>
    <property type="match status" value="1"/>
</dbReference>
<evidence type="ECO:0000256" key="3">
    <source>
        <dbReference type="ARBA" id="ARBA00023163"/>
    </source>
</evidence>
<keyword evidence="6" id="KW-1185">Reference proteome</keyword>
<dbReference type="InterPro" id="IPR009057">
    <property type="entry name" value="Homeodomain-like_sf"/>
</dbReference>
<dbReference type="Proteomes" id="UP000626148">
    <property type="component" value="Unassembled WGS sequence"/>
</dbReference>
<dbReference type="PANTHER" id="PTHR11019:SF159">
    <property type="entry name" value="TRANSCRIPTIONAL REGULATOR-RELATED"/>
    <property type="match status" value="1"/>
</dbReference>
<dbReference type="SUPFAM" id="SSF46689">
    <property type="entry name" value="Homeodomain-like"/>
    <property type="match status" value="2"/>
</dbReference>
<dbReference type="Pfam" id="PF12833">
    <property type="entry name" value="HTH_18"/>
    <property type="match status" value="1"/>
</dbReference>
<dbReference type="EMBL" id="BMXR01000014">
    <property type="protein sequence ID" value="GGX70766.1"/>
    <property type="molecule type" value="Genomic_DNA"/>
</dbReference>
<evidence type="ECO:0000313" key="5">
    <source>
        <dbReference type="EMBL" id="GGX70766.1"/>
    </source>
</evidence>
<feature type="domain" description="HTH araC/xylS-type" evidence="4">
    <location>
        <begin position="191"/>
        <end position="288"/>
    </location>
</feature>
<dbReference type="Gene3D" id="2.60.120.10">
    <property type="entry name" value="Jelly Rolls"/>
    <property type="match status" value="1"/>
</dbReference>
<reference evidence="5" key="1">
    <citation type="journal article" date="2014" name="Int. J. Syst. Evol. Microbiol.">
        <title>Complete genome sequence of Corynebacterium casei LMG S-19264T (=DSM 44701T), isolated from a smear-ripened cheese.</title>
        <authorList>
            <consortium name="US DOE Joint Genome Institute (JGI-PGF)"/>
            <person name="Walter F."/>
            <person name="Albersmeier A."/>
            <person name="Kalinowski J."/>
            <person name="Ruckert C."/>
        </authorList>
    </citation>
    <scope>NUCLEOTIDE SEQUENCE</scope>
    <source>
        <strain evidence="5">KCTC 22169</strain>
    </source>
</reference>
<dbReference type="PANTHER" id="PTHR11019">
    <property type="entry name" value="HTH-TYPE TRANSCRIPTIONAL REGULATOR NIMR"/>
    <property type="match status" value="1"/>
</dbReference>
<dbReference type="Gene3D" id="1.10.10.60">
    <property type="entry name" value="Homeodomain-like"/>
    <property type="match status" value="2"/>
</dbReference>
<dbReference type="InterPro" id="IPR011051">
    <property type="entry name" value="RmlC_Cupin_sf"/>
</dbReference>
<accession>A0A918NIU3</accession>
<dbReference type="SMART" id="SM00342">
    <property type="entry name" value="HTH_ARAC"/>
    <property type="match status" value="1"/>
</dbReference>
<gene>
    <name evidence="5" type="ORF">GCM10007392_42810</name>
</gene>
<dbReference type="GO" id="GO:0003700">
    <property type="term" value="F:DNA-binding transcription factor activity"/>
    <property type="evidence" value="ECO:0007669"/>
    <property type="project" value="InterPro"/>
</dbReference>
<dbReference type="RefSeq" id="WP_189612623.1">
    <property type="nucleotide sequence ID" value="NZ_BMXR01000014.1"/>
</dbReference>
<dbReference type="AlphaFoldDB" id="A0A918NIU3"/>
<dbReference type="Pfam" id="PF12852">
    <property type="entry name" value="Cupin_6"/>
    <property type="match status" value="1"/>
</dbReference>
<keyword evidence="2" id="KW-0238">DNA-binding</keyword>
<evidence type="ECO:0000313" key="6">
    <source>
        <dbReference type="Proteomes" id="UP000626148"/>
    </source>
</evidence>
<dbReference type="PROSITE" id="PS01124">
    <property type="entry name" value="HTH_ARAC_FAMILY_2"/>
    <property type="match status" value="1"/>
</dbReference>
<comment type="caution">
    <text evidence="5">The sequence shown here is derived from an EMBL/GenBank/DDBJ whole genome shotgun (WGS) entry which is preliminary data.</text>
</comment>
<evidence type="ECO:0000256" key="1">
    <source>
        <dbReference type="ARBA" id="ARBA00023015"/>
    </source>
</evidence>
<keyword evidence="3" id="KW-0804">Transcription</keyword>
<protein>
    <submittedName>
        <fullName evidence="5">Transcriptional regulator</fullName>
    </submittedName>
</protein>
<keyword evidence="1" id="KW-0805">Transcription regulation</keyword>
<organism evidence="5 6">
    <name type="scientific">Saccharospirillum salsuginis</name>
    <dbReference type="NCBI Taxonomy" id="418750"/>
    <lineage>
        <taxon>Bacteria</taxon>
        <taxon>Pseudomonadati</taxon>
        <taxon>Pseudomonadota</taxon>
        <taxon>Gammaproteobacteria</taxon>
        <taxon>Oceanospirillales</taxon>
        <taxon>Saccharospirillaceae</taxon>
        <taxon>Saccharospirillum</taxon>
    </lineage>
</organism>
<name>A0A918NIU3_9GAMM</name>